<dbReference type="AlphaFoldDB" id="A0A3N2PTA5"/>
<dbReference type="EMBL" id="ML119057">
    <property type="protein sequence ID" value="ROT37711.1"/>
    <property type="molecule type" value="Genomic_DNA"/>
</dbReference>
<gene>
    <name evidence="2" type="ORF">SODALDRAFT_361443</name>
</gene>
<accession>A0A3N2PTA5</accession>
<keyword evidence="1" id="KW-0472">Membrane</keyword>
<name>A0A3N2PTA5_SODAK</name>
<reference evidence="2 3" key="1">
    <citation type="journal article" date="2018" name="Mol. Ecol.">
        <title>The obligate alkalophilic soda-lake fungus Sodiomyces alkalinus has shifted to a protein diet.</title>
        <authorList>
            <person name="Grum-Grzhimaylo A.A."/>
            <person name="Falkoski D.L."/>
            <person name="van den Heuvel J."/>
            <person name="Valero-Jimenez C.A."/>
            <person name="Min B."/>
            <person name="Choi I.G."/>
            <person name="Lipzen A."/>
            <person name="Daum C.G."/>
            <person name="Aanen D.K."/>
            <person name="Tsang A."/>
            <person name="Henrissat B."/>
            <person name="Bilanenko E.N."/>
            <person name="de Vries R.P."/>
            <person name="van Kan J.A.L."/>
            <person name="Grigoriev I.V."/>
            <person name="Debets A.J.M."/>
        </authorList>
    </citation>
    <scope>NUCLEOTIDE SEQUENCE [LARGE SCALE GENOMIC DNA]</scope>
    <source>
        <strain evidence="2 3">F11</strain>
    </source>
</reference>
<protein>
    <submittedName>
        <fullName evidence="2">Uncharacterized protein</fullName>
    </submittedName>
</protein>
<dbReference type="PROSITE" id="PS51257">
    <property type="entry name" value="PROKAR_LIPOPROTEIN"/>
    <property type="match status" value="1"/>
</dbReference>
<evidence type="ECO:0000313" key="2">
    <source>
        <dbReference type="EMBL" id="ROT37711.1"/>
    </source>
</evidence>
<sequence length="317" mass="35577">MRKLQWVWFIRSASAVCMQQGYSLVSTSCLTTWRLSIRRFFAALAVGIPALSAVPVVGSESILIYMLFRTVLLSVLRDHHRLDDRRCMSSLAAKRRGLQVSCIGVMYGACNVDVDGQQDIAARQYQVWDHLLQLLRHALLEYFMKTGDLDNITSDKPPLPSGMRLFLRGDNSVLSLIMHDIPGGQSTYATISAQGLSRMVYPHRRNTKTKAVWSLNQSSGWKRNHERNCQPTAGVAADKRNEFFRQGERLEVSTNVGREAKLWTDRRYRPLGEAKWTKCASTGTGTSLPQPSPAFPGLSAIAKELRQGTGHVKRRLA</sequence>
<keyword evidence="1" id="KW-0812">Transmembrane</keyword>
<dbReference type="RefSeq" id="XP_028465517.1">
    <property type="nucleotide sequence ID" value="XM_028614367.1"/>
</dbReference>
<proteinExistence type="predicted"/>
<dbReference type="Proteomes" id="UP000272025">
    <property type="component" value="Unassembled WGS sequence"/>
</dbReference>
<dbReference type="GeneID" id="39582845"/>
<evidence type="ECO:0000256" key="1">
    <source>
        <dbReference type="SAM" id="Phobius"/>
    </source>
</evidence>
<evidence type="ECO:0000313" key="3">
    <source>
        <dbReference type="Proteomes" id="UP000272025"/>
    </source>
</evidence>
<keyword evidence="3" id="KW-1185">Reference proteome</keyword>
<organism evidence="2 3">
    <name type="scientific">Sodiomyces alkalinus (strain CBS 110278 / VKM F-3762 / F11)</name>
    <name type="common">Alkaliphilic filamentous fungus</name>
    <dbReference type="NCBI Taxonomy" id="1314773"/>
    <lineage>
        <taxon>Eukaryota</taxon>
        <taxon>Fungi</taxon>
        <taxon>Dikarya</taxon>
        <taxon>Ascomycota</taxon>
        <taxon>Pezizomycotina</taxon>
        <taxon>Sordariomycetes</taxon>
        <taxon>Hypocreomycetidae</taxon>
        <taxon>Glomerellales</taxon>
        <taxon>Plectosphaerellaceae</taxon>
        <taxon>Sodiomyces</taxon>
    </lineage>
</organism>
<feature type="transmembrane region" description="Helical" evidence="1">
    <location>
        <begin position="39"/>
        <end position="68"/>
    </location>
</feature>
<keyword evidence="1" id="KW-1133">Transmembrane helix</keyword>